<feature type="chain" id="PRO_5045126653" description="Carbonic anhydrase" evidence="7">
    <location>
        <begin position="26"/>
        <end position="226"/>
    </location>
</feature>
<evidence type="ECO:0000256" key="3">
    <source>
        <dbReference type="ARBA" id="ARBA00022833"/>
    </source>
</evidence>
<name>A0ABS1JDU2_9BACL</name>
<reference evidence="8 9" key="1">
    <citation type="submission" date="2021-01" db="EMBL/GenBank/DDBJ databases">
        <title>Tumebacillus sp. strain ITR2 16S ribosomal RNA gene Genome sequencing and assembly.</title>
        <authorList>
            <person name="Kang M."/>
        </authorList>
    </citation>
    <scope>NUCLEOTIDE SEQUENCE [LARGE SCALE GENOMIC DNA]</scope>
    <source>
        <strain evidence="8 9">ITR2</strain>
    </source>
</reference>
<keyword evidence="3 6" id="KW-0862">Zinc</keyword>
<dbReference type="PROSITE" id="PS00705">
    <property type="entry name" value="PROK_CO2_ANHYDRASE_2"/>
    <property type="match status" value="1"/>
</dbReference>
<comment type="caution">
    <text evidence="8">The sequence shown here is derived from an EMBL/GenBank/DDBJ whole genome shotgun (WGS) entry which is preliminary data.</text>
</comment>
<gene>
    <name evidence="8" type="ORF">JJB07_17525</name>
</gene>
<evidence type="ECO:0000256" key="7">
    <source>
        <dbReference type="SAM" id="SignalP"/>
    </source>
</evidence>
<evidence type="ECO:0000256" key="4">
    <source>
        <dbReference type="ARBA" id="ARBA00023239"/>
    </source>
</evidence>
<comment type="function">
    <text evidence="6">Reversible hydration of carbon dioxide.</text>
</comment>
<protein>
    <recommendedName>
        <fullName evidence="2 6">Carbonic anhydrase</fullName>
        <ecNumber evidence="2 6">4.2.1.1</ecNumber>
    </recommendedName>
    <alternativeName>
        <fullName evidence="6">Carbonate dehydratase</fullName>
    </alternativeName>
</protein>
<keyword evidence="9" id="KW-1185">Reference proteome</keyword>
<keyword evidence="4 6" id="KW-0456">Lyase</keyword>
<dbReference type="PANTHER" id="PTHR11002">
    <property type="entry name" value="CARBONIC ANHYDRASE"/>
    <property type="match status" value="1"/>
</dbReference>
<proteinExistence type="inferred from homology"/>
<evidence type="ECO:0000256" key="6">
    <source>
        <dbReference type="RuleBase" id="RU003956"/>
    </source>
</evidence>
<dbReference type="InterPro" id="IPR036874">
    <property type="entry name" value="Carbonic_anhydrase_sf"/>
</dbReference>
<dbReference type="PANTHER" id="PTHR11002:SF79">
    <property type="entry name" value="CARBONIC ANHYDRASE 2"/>
    <property type="match status" value="1"/>
</dbReference>
<evidence type="ECO:0000313" key="9">
    <source>
        <dbReference type="Proteomes" id="UP000602284"/>
    </source>
</evidence>
<dbReference type="Pfam" id="PF00484">
    <property type="entry name" value="Pro_CA"/>
    <property type="match status" value="1"/>
</dbReference>
<dbReference type="Proteomes" id="UP000602284">
    <property type="component" value="Unassembled WGS sequence"/>
</dbReference>
<dbReference type="Gene3D" id="3.40.1050.10">
    <property type="entry name" value="Carbonic anhydrase"/>
    <property type="match status" value="1"/>
</dbReference>
<evidence type="ECO:0000313" key="8">
    <source>
        <dbReference type="EMBL" id="MBL0388409.1"/>
    </source>
</evidence>
<keyword evidence="7" id="KW-0732">Signal</keyword>
<dbReference type="EC" id="4.2.1.1" evidence="2 6"/>
<dbReference type="InterPro" id="IPR001765">
    <property type="entry name" value="Carbonic_anhydrase"/>
</dbReference>
<evidence type="ECO:0000256" key="5">
    <source>
        <dbReference type="ARBA" id="ARBA00048348"/>
    </source>
</evidence>
<organism evidence="8 9">
    <name type="scientific">Tumebacillus amylolyticus</name>
    <dbReference type="NCBI Taxonomy" id="2801339"/>
    <lineage>
        <taxon>Bacteria</taxon>
        <taxon>Bacillati</taxon>
        <taxon>Bacillota</taxon>
        <taxon>Bacilli</taxon>
        <taxon>Bacillales</taxon>
        <taxon>Alicyclobacillaceae</taxon>
        <taxon>Tumebacillus</taxon>
    </lineage>
</organism>
<dbReference type="EMBL" id="JAEQNB010000005">
    <property type="protein sequence ID" value="MBL0388409.1"/>
    <property type="molecule type" value="Genomic_DNA"/>
</dbReference>
<dbReference type="SUPFAM" id="SSF53056">
    <property type="entry name" value="beta-carbonic anhydrase, cab"/>
    <property type="match status" value="1"/>
</dbReference>
<dbReference type="RefSeq" id="WP_201637262.1">
    <property type="nucleotide sequence ID" value="NZ_JAEQNB010000005.1"/>
</dbReference>
<dbReference type="InterPro" id="IPR015892">
    <property type="entry name" value="Carbonic_anhydrase_CS"/>
</dbReference>
<evidence type="ECO:0000256" key="1">
    <source>
        <dbReference type="ARBA" id="ARBA00006217"/>
    </source>
</evidence>
<feature type="signal peptide" evidence="7">
    <location>
        <begin position="1"/>
        <end position="25"/>
    </location>
</feature>
<sequence length="226" mass="24670">MKKPWLPALLLPLVLTLLPTQSLQAAHGDPSAAALQVLVDGNERFASGHLSHPKNLIARRHEIAPKQHPIAFVLSCSDSRVPPELVFDQGLGDLFVSRVAGHVLGDEVMGSMEYAVEHLDVPLIVVLGHERCGAVQAAVDALEKGTQPSGHIRSLVKRITPAVKTAQQSHPSDLVEASVRANVQRVVDEIKASHPQYAKRIHERKFRIVGARYDLETGKVELLDCE</sequence>
<evidence type="ECO:0000256" key="2">
    <source>
        <dbReference type="ARBA" id="ARBA00012925"/>
    </source>
</evidence>
<comment type="similarity">
    <text evidence="1 6">Belongs to the beta-class carbonic anhydrase family.</text>
</comment>
<dbReference type="CDD" id="cd03378">
    <property type="entry name" value="beta_CA_cladeC"/>
    <property type="match status" value="1"/>
</dbReference>
<dbReference type="PROSITE" id="PS00704">
    <property type="entry name" value="PROK_CO2_ANHYDRASE_1"/>
    <property type="match status" value="1"/>
</dbReference>
<accession>A0ABS1JDU2</accession>
<dbReference type="SMART" id="SM00947">
    <property type="entry name" value="Pro_CA"/>
    <property type="match status" value="1"/>
</dbReference>
<comment type="catalytic activity">
    <reaction evidence="5 6">
        <text>hydrogencarbonate + H(+) = CO2 + H2O</text>
        <dbReference type="Rhea" id="RHEA:10748"/>
        <dbReference type="ChEBI" id="CHEBI:15377"/>
        <dbReference type="ChEBI" id="CHEBI:15378"/>
        <dbReference type="ChEBI" id="CHEBI:16526"/>
        <dbReference type="ChEBI" id="CHEBI:17544"/>
        <dbReference type="EC" id="4.2.1.1"/>
    </reaction>
</comment>